<dbReference type="AlphaFoldDB" id="A0A4Z0WBK5"/>
<protein>
    <submittedName>
        <fullName evidence="1">Uncharacterized protein</fullName>
    </submittedName>
</protein>
<sequence>MTDSGLLYCYGDQRLVAALKRNELPLTAFETLPNPWLQTHTGVGNEVDLTEDQWQRALRRRYDALPDHIRAAVDFEYFAGQMELKRDTLSAEIVDEILAEQASENSIDLARHQGVAVLRLLESPLNPLGWQVLGDNYQGVCVGLPVDQALFQPGKGQPRLLRHVRYGPHRTLEATDNLPFPGWFEEPEAMASLHEWRLALPRRQARQRDGQWFLPLGQGVVRDIYLGPMADDTVLHAVRELQRLYQRYRQCRRYLIKAAHRSFSLQGQQDTDQDLGGRPE</sequence>
<proteinExistence type="predicted"/>
<accession>A0A4Z0WBK5</accession>
<keyword evidence="2" id="KW-1185">Reference proteome</keyword>
<reference evidence="1 2" key="1">
    <citation type="submission" date="2019-04" db="EMBL/GenBank/DDBJ databases">
        <title>Natronospirillum operosus gen. nov., sp. nov., a haloalkaliphilic satellite isolated from decaying biomass of laboratory culture of cyanobacterium Geitlerinema sp. and proposal of Natronospirillaceae fam. nov. and Saccharospirillaceae fam. nov.</title>
        <authorList>
            <person name="Kevbrin V."/>
            <person name="Boltyanskaya Y."/>
            <person name="Koziaeva V."/>
            <person name="Grouzdev D.S."/>
            <person name="Park M."/>
            <person name="Cho J."/>
        </authorList>
    </citation>
    <scope>NUCLEOTIDE SEQUENCE [LARGE SCALE GENOMIC DNA]</scope>
    <source>
        <strain evidence="1 2">G-116</strain>
    </source>
</reference>
<evidence type="ECO:0000313" key="2">
    <source>
        <dbReference type="Proteomes" id="UP000297475"/>
    </source>
</evidence>
<dbReference type="Proteomes" id="UP000297475">
    <property type="component" value="Unassembled WGS sequence"/>
</dbReference>
<evidence type="ECO:0000313" key="1">
    <source>
        <dbReference type="EMBL" id="TGG91536.1"/>
    </source>
</evidence>
<gene>
    <name evidence="1" type="ORF">E4656_16030</name>
</gene>
<name>A0A4Z0WBK5_9GAMM</name>
<dbReference type="OrthoDB" id="4119964at2"/>
<dbReference type="EMBL" id="SRMF01000008">
    <property type="protein sequence ID" value="TGG91536.1"/>
    <property type="molecule type" value="Genomic_DNA"/>
</dbReference>
<organism evidence="1 2">
    <name type="scientific">Natronospirillum operosum</name>
    <dbReference type="NCBI Taxonomy" id="2759953"/>
    <lineage>
        <taxon>Bacteria</taxon>
        <taxon>Pseudomonadati</taxon>
        <taxon>Pseudomonadota</taxon>
        <taxon>Gammaproteobacteria</taxon>
        <taxon>Oceanospirillales</taxon>
        <taxon>Natronospirillaceae</taxon>
        <taxon>Natronospirillum</taxon>
    </lineage>
</organism>
<comment type="caution">
    <text evidence="1">The sequence shown here is derived from an EMBL/GenBank/DDBJ whole genome shotgun (WGS) entry which is preliminary data.</text>
</comment>
<dbReference type="RefSeq" id="WP_135484320.1">
    <property type="nucleotide sequence ID" value="NZ_SRMF01000008.1"/>
</dbReference>